<feature type="domain" description="Peptidase S1" evidence="8">
    <location>
        <begin position="122"/>
        <end position="364"/>
    </location>
</feature>
<dbReference type="InterPro" id="IPR012224">
    <property type="entry name" value="Pept_S1A_FX"/>
</dbReference>
<dbReference type="PANTHER" id="PTHR24252">
    <property type="entry name" value="ACROSIN-RELATED"/>
    <property type="match status" value="1"/>
</dbReference>
<sequence>MTPQAIQENRIEKSHAFKESASRISTLPSYSPFKRHSFSCGERPLMDVPGGSRIVGGTNAPPGAWPWQVSLQFYSYRSRLHRHACGGSIVNSSWVATAAHCFPSSLHCGERPLMDVPGGSRIVGGTNAPPGAWPWQVSLQFYSYRSRLHRHACGGSIVNSSWVATAAHCFPSSLQDAGYWRVVAGLRKLSAPGQNVQIRQVSQIIIHARYSQSTNDNDLALMKLKSPFVYSDYVQAVCWPTPAVEKLQLSLCFISGWGHTSFGGAGSDTLQQAQVGSVPLSTCNQKGWYRGFLTDNMKCAGYEEGGVDTCQGDSGGPLQCFNEQDDRFYLSGVTSFGYGCAAPKFPGVYVHTARYVDWVRSVQSGCALSSVRWAPLDSLLLILAGAFFINRLV</sequence>
<dbReference type="PIRSF" id="PIRSF001143">
    <property type="entry name" value="Factor_X"/>
    <property type="match status" value="1"/>
</dbReference>
<keyword evidence="4" id="KW-0645">Protease</keyword>
<dbReference type="Proteomes" id="UP001166093">
    <property type="component" value="Unassembled WGS sequence"/>
</dbReference>
<dbReference type="PROSITE" id="PS50240">
    <property type="entry name" value="TRYPSIN_DOM"/>
    <property type="match status" value="2"/>
</dbReference>
<evidence type="ECO:0000313" key="10">
    <source>
        <dbReference type="Proteomes" id="UP001166093"/>
    </source>
</evidence>
<feature type="domain" description="Peptidase S1" evidence="8">
    <location>
        <begin position="54"/>
        <end position="120"/>
    </location>
</feature>
<evidence type="ECO:0000256" key="4">
    <source>
        <dbReference type="ARBA" id="ARBA00022670"/>
    </source>
</evidence>
<dbReference type="InterPro" id="IPR043504">
    <property type="entry name" value="Peptidase_S1_PA_chymotrypsin"/>
</dbReference>
<name>A0ABS2XXD8_POLSP</name>
<evidence type="ECO:0000256" key="5">
    <source>
        <dbReference type="ARBA" id="ARBA00022801"/>
    </source>
</evidence>
<proteinExistence type="predicted"/>
<dbReference type="InterPro" id="IPR001314">
    <property type="entry name" value="Peptidase_S1A"/>
</dbReference>
<keyword evidence="5" id="KW-0378">Hydrolase</keyword>
<organism evidence="9 10">
    <name type="scientific">Polyodon spathula</name>
    <name type="common">North American paddlefish</name>
    <name type="synonym">Squalus spathula</name>
    <dbReference type="NCBI Taxonomy" id="7913"/>
    <lineage>
        <taxon>Eukaryota</taxon>
        <taxon>Metazoa</taxon>
        <taxon>Chordata</taxon>
        <taxon>Craniata</taxon>
        <taxon>Vertebrata</taxon>
        <taxon>Euteleostomi</taxon>
        <taxon>Actinopterygii</taxon>
        <taxon>Chondrostei</taxon>
        <taxon>Acipenseriformes</taxon>
        <taxon>Polyodontidae</taxon>
        <taxon>Polyodon</taxon>
    </lineage>
</organism>
<comment type="catalytic activity">
    <reaction evidence="1">
        <text>Preferential cleavage: Arg-|-Xaa, Lys-|-Xaa.</text>
        <dbReference type="EC" id="3.4.21.10"/>
    </reaction>
</comment>
<dbReference type="Gene3D" id="2.40.10.10">
    <property type="entry name" value="Trypsin-like serine proteases"/>
    <property type="match status" value="4"/>
</dbReference>
<keyword evidence="10" id="KW-1185">Reference proteome</keyword>
<comment type="caution">
    <text evidence="9">The sequence shown here is derived from an EMBL/GenBank/DDBJ whole genome shotgun (WGS) entry which is preliminary data.</text>
</comment>
<dbReference type="CDD" id="cd00190">
    <property type="entry name" value="Tryp_SPc"/>
    <property type="match status" value="1"/>
</dbReference>
<dbReference type="EMBL" id="JAAWVQ010084903">
    <property type="protein sequence ID" value="MBN3279038.1"/>
    <property type="molecule type" value="Genomic_DNA"/>
</dbReference>
<evidence type="ECO:0000313" key="9">
    <source>
        <dbReference type="EMBL" id="MBN3279038.1"/>
    </source>
</evidence>
<dbReference type="InterPro" id="IPR009003">
    <property type="entry name" value="Peptidase_S1_PA"/>
</dbReference>
<dbReference type="SUPFAM" id="SSF50494">
    <property type="entry name" value="Trypsin-like serine proteases"/>
    <property type="match status" value="2"/>
</dbReference>
<accession>A0ABS2XXD8</accession>
<dbReference type="PROSITE" id="PS00135">
    <property type="entry name" value="TRYPSIN_SER"/>
    <property type="match status" value="1"/>
</dbReference>
<evidence type="ECO:0000256" key="3">
    <source>
        <dbReference type="ARBA" id="ARBA00017161"/>
    </source>
</evidence>
<dbReference type="Pfam" id="PF00089">
    <property type="entry name" value="Trypsin"/>
    <property type="match status" value="2"/>
</dbReference>
<evidence type="ECO:0000256" key="6">
    <source>
        <dbReference type="ARBA" id="ARBA00022825"/>
    </source>
</evidence>
<feature type="non-terminal residue" evidence="9">
    <location>
        <position position="393"/>
    </location>
</feature>
<keyword evidence="7" id="KW-1015">Disulfide bond</keyword>
<evidence type="ECO:0000256" key="1">
    <source>
        <dbReference type="ARBA" id="ARBA00001656"/>
    </source>
</evidence>
<dbReference type="InterPro" id="IPR033116">
    <property type="entry name" value="TRYPSIN_SER"/>
</dbReference>
<evidence type="ECO:0000259" key="8">
    <source>
        <dbReference type="PROSITE" id="PS50240"/>
    </source>
</evidence>
<evidence type="ECO:0000256" key="2">
    <source>
        <dbReference type="ARBA" id="ARBA00012050"/>
    </source>
</evidence>
<dbReference type="EC" id="3.4.21.10" evidence="2"/>
<dbReference type="PANTHER" id="PTHR24252:SF8">
    <property type="entry name" value="ACROSIN"/>
    <property type="match status" value="1"/>
</dbReference>
<dbReference type="PRINTS" id="PR00722">
    <property type="entry name" value="CHYMOTRYPSIN"/>
</dbReference>
<protein>
    <recommendedName>
        <fullName evidence="3">Acrosin</fullName>
        <ecNumber evidence="2">3.4.21.10</ecNumber>
    </recommendedName>
</protein>
<reference evidence="9" key="1">
    <citation type="journal article" date="2021" name="Cell">
        <title>Tracing the genetic footprints of vertebrate landing in non-teleost ray-finned fishes.</title>
        <authorList>
            <person name="Bi X."/>
            <person name="Wang K."/>
            <person name="Yang L."/>
            <person name="Pan H."/>
            <person name="Jiang H."/>
            <person name="Wei Q."/>
            <person name="Fang M."/>
            <person name="Yu H."/>
            <person name="Zhu C."/>
            <person name="Cai Y."/>
            <person name="He Y."/>
            <person name="Gan X."/>
            <person name="Zeng H."/>
            <person name="Yu D."/>
            <person name="Zhu Y."/>
            <person name="Jiang H."/>
            <person name="Qiu Q."/>
            <person name="Yang H."/>
            <person name="Zhang Y.E."/>
            <person name="Wang W."/>
            <person name="Zhu M."/>
            <person name="He S."/>
            <person name="Zhang G."/>
        </authorList>
    </citation>
    <scope>NUCLEOTIDE SEQUENCE</scope>
    <source>
        <strain evidence="9">Pddl_001</strain>
    </source>
</reference>
<keyword evidence="6" id="KW-0720">Serine protease</keyword>
<gene>
    <name evidence="9" type="primary">Acr_0</name>
    <name evidence="9" type="ORF">GTO93_0008539</name>
</gene>
<evidence type="ECO:0000256" key="7">
    <source>
        <dbReference type="ARBA" id="ARBA00023157"/>
    </source>
</evidence>
<dbReference type="InterPro" id="IPR001254">
    <property type="entry name" value="Trypsin_dom"/>
</dbReference>
<feature type="non-terminal residue" evidence="9">
    <location>
        <position position="1"/>
    </location>
</feature>
<dbReference type="SMART" id="SM00020">
    <property type="entry name" value="Tryp_SPc"/>
    <property type="match status" value="1"/>
</dbReference>